<dbReference type="PROSITE" id="PS50075">
    <property type="entry name" value="CARRIER"/>
    <property type="match status" value="1"/>
</dbReference>
<dbReference type="InterPro" id="IPR036736">
    <property type="entry name" value="ACP-like_sf"/>
</dbReference>
<evidence type="ECO:0000259" key="1">
    <source>
        <dbReference type="PROSITE" id="PS50075"/>
    </source>
</evidence>
<dbReference type="Proteomes" id="UP001225605">
    <property type="component" value="Unassembled WGS sequence"/>
</dbReference>
<dbReference type="EMBL" id="NSDM01000002">
    <property type="protein sequence ID" value="MDQ2583612.1"/>
    <property type="molecule type" value="Genomic_DNA"/>
</dbReference>
<accession>A0ABU0WUU9</accession>
<evidence type="ECO:0000313" key="2">
    <source>
        <dbReference type="EMBL" id="MDQ2583612.1"/>
    </source>
</evidence>
<comment type="caution">
    <text evidence="2">The sequence shown here is derived from an EMBL/GenBank/DDBJ whole genome shotgun (WGS) entry which is preliminary data.</text>
</comment>
<dbReference type="InterPro" id="IPR009081">
    <property type="entry name" value="PP-bd_ACP"/>
</dbReference>
<name>A0ABU0WUU9_9PSEU</name>
<keyword evidence="3" id="KW-1185">Reference proteome</keyword>
<dbReference type="SUPFAM" id="SSF47336">
    <property type="entry name" value="ACP-like"/>
    <property type="match status" value="1"/>
</dbReference>
<reference evidence="2 3" key="1">
    <citation type="submission" date="2017-06" db="EMBL/GenBank/DDBJ databases">
        <title>Cultured bacterium strain Saccharothrix yanglingensis Hhs.015.</title>
        <authorList>
            <person name="Xia Y."/>
        </authorList>
    </citation>
    <scope>NUCLEOTIDE SEQUENCE [LARGE SCALE GENOMIC DNA]</scope>
    <source>
        <strain evidence="2 3">Hhs.015</strain>
    </source>
</reference>
<proteinExistence type="predicted"/>
<gene>
    <name evidence="2" type="ORF">CKY47_06360</name>
</gene>
<organism evidence="2 3">
    <name type="scientific">Saccharothrix yanglingensis</name>
    <dbReference type="NCBI Taxonomy" id="659496"/>
    <lineage>
        <taxon>Bacteria</taxon>
        <taxon>Bacillati</taxon>
        <taxon>Actinomycetota</taxon>
        <taxon>Actinomycetes</taxon>
        <taxon>Pseudonocardiales</taxon>
        <taxon>Pseudonocardiaceae</taxon>
        <taxon>Saccharothrix</taxon>
    </lineage>
</organism>
<feature type="domain" description="Carrier" evidence="1">
    <location>
        <begin position="4"/>
        <end position="79"/>
    </location>
</feature>
<dbReference type="Pfam" id="PF00550">
    <property type="entry name" value="PP-binding"/>
    <property type="match status" value="1"/>
</dbReference>
<evidence type="ECO:0000313" key="3">
    <source>
        <dbReference type="Proteomes" id="UP001225605"/>
    </source>
</evidence>
<dbReference type="Gene3D" id="1.10.1200.10">
    <property type="entry name" value="ACP-like"/>
    <property type="match status" value="1"/>
</dbReference>
<dbReference type="RefSeq" id="WP_306744722.1">
    <property type="nucleotide sequence ID" value="NZ_NSDM01000002.1"/>
</dbReference>
<sequence>MTHDEIFAVVRDNLLTVVPDIPRERVTIDAAMSDLGANSIDRAEVVTMTMERLNVVVPVMDFQHVSDIRSLVDLLAERV</sequence>
<protein>
    <submittedName>
        <fullName evidence="2">Phosphopantetheine-binding protein</fullName>
    </submittedName>
</protein>